<accession>A0ABQ5V1E9</accession>
<dbReference type="Proteomes" id="UP001161390">
    <property type="component" value="Unassembled WGS sequence"/>
</dbReference>
<evidence type="ECO:0000313" key="2">
    <source>
        <dbReference type="EMBL" id="GLQ21271.1"/>
    </source>
</evidence>
<comment type="caution">
    <text evidence="2">The sequence shown here is derived from an EMBL/GenBank/DDBJ whole genome shotgun (WGS) entry which is preliminary data.</text>
</comment>
<dbReference type="PANTHER" id="PTHR33990:SF2">
    <property type="entry name" value="PHNB-LIKE DOMAIN-CONTAINING PROTEIN"/>
    <property type="match status" value="1"/>
</dbReference>
<dbReference type="InterPro" id="IPR009725">
    <property type="entry name" value="3_dmu_93_MTrfase"/>
</dbReference>
<name>A0ABQ5V1E9_9PROT</name>
<protein>
    <submittedName>
        <fullName evidence="2">VOC family protein</fullName>
    </submittedName>
</protein>
<keyword evidence="3" id="KW-1185">Reference proteome</keyword>
<dbReference type="CDD" id="cd06588">
    <property type="entry name" value="PhnB_like"/>
    <property type="match status" value="1"/>
</dbReference>
<evidence type="ECO:0000259" key="1">
    <source>
        <dbReference type="Pfam" id="PF06983"/>
    </source>
</evidence>
<dbReference type="PIRSF" id="PIRSF021700">
    <property type="entry name" value="3_dmu_93_MTrfase"/>
    <property type="match status" value="1"/>
</dbReference>
<dbReference type="InterPro" id="IPR028973">
    <property type="entry name" value="PhnB-like"/>
</dbReference>
<dbReference type="SUPFAM" id="SSF54593">
    <property type="entry name" value="Glyoxalase/Bleomycin resistance protein/Dihydroxybiphenyl dioxygenase"/>
    <property type="match status" value="1"/>
</dbReference>
<proteinExistence type="predicted"/>
<feature type="domain" description="PhnB-like" evidence="1">
    <location>
        <begin position="6"/>
        <end position="114"/>
    </location>
</feature>
<organism evidence="2 3">
    <name type="scientific">Algimonas porphyrae</name>
    <dbReference type="NCBI Taxonomy" id="1128113"/>
    <lineage>
        <taxon>Bacteria</taxon>
        <taxon>Pseudomonadati</taxon>
        <taxon>Pseudomonadota</taxon>
        <taxon>Alphaproteobacteria</taxon>
        <taxon>Maricaulales</taxon>
        <taxon>Robiginitomaculaceae</taxon>
        <taxon>Algimonas</taxon>
    </lineage>
</organism>
<reference evidence="2" key="2">
    <citation type="submission" date="2023-01" db="EMBL/GenBank/DDBJ databases">
        <title>Draft genome sequence of Algimonas porphyrae strain NBRC 108216.</title>
        <authorList>
            <person name="Sun Q."/>
            <person name="Mori K."/>
        </authorList>
    </citation>
    <scope>NUCLEOTIDE SEQUENCE</scope>
    <source>
        <strain evidence="2">NBRC 108216</strain>
    </source>
</reference>
<sequence length="153" mass="16552">MNFAAKVRTCLSLQSEAEEAARFYVSLLPDSEIEQIVRPGPDGPVLVVEFRLGGAPFMTLNGIAEPVSTQMHSISVLTEDQAETDDLWAKLTEGGEARQCGWLVDRFGMHWQIVPKALPQLLSQGGPAAGRVQAAMMAMGKIDIAELERAAAE</sequence>
<gene>
    <name evidence="2" type="ORF">GCM10007854_22260</name>
</gene>
<dbReference type="InterPro" id="IPR029068">
    <property type="entry name" value="Glyas_Bleomycin-R_OHBP_Dase"/>
</dbReference>
<reference evidence="2" key="1">
    <citation type="journal article" date="2014" name="Int. J. Syst. Evol. Microbiol.">
        <title>Complete genome of a new Firmicutes species belonging to the dominant human colonic microbiota ('Ruminococcus bicirculans') reveals two chromosomes and a selective capacity to utilize plant glucans.</title>
        <authorList>
            <consortium name="NISC Comparative Sequencing Program"/>
            <person name="Wegmann U."/>
            <person name="Louis P."/>
            <person name="Goesmann A."/>
            <person name="Henrissat B."/>
            <person name="Duncan S.H."/>
            <person name="Flint H.J."/>
        </authorList>
    </citation>
    <scope>NUCLEOTIDE SEQUENCE</scope>
    <source>
        <strain evidence="2">NBRC 108216</strain>
    </source>
</reference>
<dbReference type="PANTHER" id="PTHR33990">
    <property type="entry name" value="PROTEIN YJDN-RELATED"/>
    <property type="match status" value="1"/>
</dbReference>
<dbReference type="RefSeq" id="WP_284372627.1">
    <property type="nucleotide sequence ID" value="NZ_BSNJ01000004.1"/>
</dbReference>
<dbReference type="EMBL" id="BSNJ01000004">
    <property type="protein sequence ID" value="GLQ21271.1"/>
    <property type="molecule type" value="Genomic_DNA"/>
</dbReference>
<evidence type="ECO:0000313" key="3">
    <source>
        <dbReference type="Proteomes" id="UP001161390"/>
    </source>
</evidence>
<dbReference type="Pfam" id="PF06983">
    <property type="entry name" value="3-dmu-9_3-mt"/>
    <property type="match status" value="1"/>
</dbReference>
<dbReference type="Gene3D" id="3.10.180.10">
    <property type="entry name" value="2,3-Dihydroxybiphenyl 1,2-Dioxygenase, domain 1"/>
    <property type="match status" value="1"/>
</dbReference>